<name>A0A5R9KI18_9BACT</name>
<protein>
    <recommendedName>
        <fullName evidence="1">peptide-methionine (S)-S-oxide reductase</fullName>
        <ecNumber evidence="1">1.8.4.11</ecNumber>
    </recommendedName>
</protein>
<dbReference type="SUPFAM" id="SSF55068">
    <property type="entry name" value="Peptide methionine sulfoxide reductase"/>
    <property type="match status" value="1"/>
</dbReference>
<comment type="catalytic activity">
    <reaction evidence="3">
        <text>L-methionyl-[protein] + [thioredoxin]-disulfide + H2O = L-methionyl-(S)-S-oxide-[protein] + [thioredoxin]-dithiol</text>
        <dbReference type="Rhea" id="RHEA:14217"/>
        <dbReference type="Rhea" id="RHEA-COMP:10698"/>
        <dbReference type="Rhea" id="RHEA-COMP:10700"/>
        <dbReference type="Rhea" id="RHEA-COMP:12313"/>
        <dbReference type="Rhea" id="RHEA-COMP:12315"/>
        <dbReference type="ChEBI" id="CHEBI:15377"/>
        <dbReference type="ChEBI" id="CHEBI:16044"/>
        <dbReference type="ChEBI" id="CHEBI:29950"/>
        <dbReference type="ChEBI" id="CHEBI:44120"/>
        <dbReference type="ChEBI" id="CHEBI:50058"/>
        <dbReference type="EC" id="1.8.4.11"/>
    </reaction>
</comment>
<proteinExistence type="predicted"/>
<evidence type="ECO:0000256" key="3">
    <source>
        <dbReference type="ARBA" id="ARBA00047806"/>
    </source>
</evidence>
<evidence type="ECO:0000256" key="1">
    <source>
        <dbReference type="ARBA" id="ARBA00012502"/>
    </source>
</evidence>
<dbReference type="EC" id="1.8.4.11" evidence="1"/>
<dbReference type="OrthoDB" id="4174719at2"/>
<sequence>MSATGKIGLGGSCHWCTEAIFQSLKGVISVSQGWIRSDEHSAEFSEAVVVEYNPDLIPLETLVEIHLHTHSCTAEHSMRSKYRSAVYTFSEDQAIHARRAVEQCRNDFDNPVITKVIPFYSFRLNSEKYLDYYYNDPEKPFCKTFIDPKLKILLNRFLVHVNDKKIQSADLSGR</sequence>
<accession>A0A5R9KI18</accession>
<dbReference type="RefSeq" id="WP_138279508.1">
    <property type="nucleotide sequence ID" value="NZ_BMGE01000001.1"/>
</dbReference>
<evidence type="ECO:0000256" key="4">
    <source>
        <dbReference type="ARBA" id="ARBA00048782"/>
    </source>
</evidence>
<comment type="caution">
    <text evidence="6">The sequence shown here is derived from an EMBL/GenBank/DDBJ whole genome shotgun (WGS) entry which is preliminary data.</text>
</comment>
<dbReference type="InterPro" id="IPR002569">
    <property type="entry name" value="Met_Sox_Rdtase_MsrA_dom"/>
</dbReference>
<dbReference type="InterPro" id="IPR036509">
    <property type="entry name" value="Met_Sox_Rdtase_MsrA_sf"/>
</dbReference>
<dbReference type="Pfam" id="PF01625">
    <property type="entry name" value="PMSR"/>
    <property type="match status" value="1"/>
</dbReference>
<dbReference type="AlphaFoldDB" id="A0A5R9KI18"/>
<dbReference type="PANTHER" id="PTHR43774:SF1">
    <property type="entry name" value="PEPTIDE METHIONINE SULFOXIDE REDUCTASE MSRA 2"/>
    <property type="match status" value="1"/>
</dbReference>
<dbReference type="PANTHER" id="PTHR43774">
    <property type="entry name" value="PEPTIDE METHIONINE SULFOXIDE REDUCTASE"/>
    <property type="match status" value="1"/>
</dbReference>
<reference evidence="6 7" key="1">
    <citation type="submission" date="2019-05" db="EMBL/GenBank/DDBJ databases">
        <authorList>
            <person name="Qu J.-H."/>
        </authorList>
    </citation>
    <scope>NUCLEOTIDE SEQUENCE [LARGE SCALE GENOMIC DNA]</scope>
    <source>
        <strain evidence="6 7">Z12</strain>
    </source>
</reference>
<organism evidence="6 7">
    <name type="scientific">Dyadobacter sediminis</name>
    <dbReference type="NCBI Taxonomy" id="1493691"/>
    <lineage>
        <taxon>Bacteria</taxon>
        <taxon>Pseudomonadati</taxon>
        <taxon>Bacteroidota</taxon>
        <taxon>Cytophagia</taxon>
        <taxon>Cytophagales</taxon>
        <taxon>Spirosomataceae</taxon>
        <taxon>Dyadobacter</taxon>
    </lineage>
</organism>
<keyword evidence="7" id="KW-1185">Reference proteome</keyword>
<dbReference type="Proteomes" id="UP000309788">
    <property type="component" value="Unassembled WGS sequence"/>
</dbReference>
<dbReference type="EMBL" id="VCEI01000011">
    <property type="protein sequence ID" value="TLU95814.1"/>
    <property type="molecule type" value="Genomic_DNA"/>
</dbReference>
<comment type="catalytic activity">
    <reaction evidence="4">
        <text>[thioredoxin]-disulfide + L-methionine + H2O = L-methionine (S)-S-oxide + [thioredoxin]-dithiol</text>
        <dbReference type="Rhea" id="RHEA:19993"/>
        <dbReference type="Rhea" id="RHEA-COMP:10698"/>
        <dbReference type="Rhea" id="RHEA-COMP:10700"/>
        <dbReference type="ChEBI" id="CHEBI:15377"/>
        <dbReference type="ChEBI" id="CHEBI:29950"/>
        <dbReference type="ChEBI" id="CHEBI:50058"/>
        <dbReference type="ChEBI" id="CHEBI:57844"/>
        <dbReference type="ChEBI" id="CHEBI:58772"/>
        <dbReference type="EC" id="1.8.4.11"/>
    </reaction>
</comment>
<feature type="domain" description="Peptide methionine sulphoxide reductase MsrA" evidence="5">
    <location>
        <begin position="7"/>
        <end position="142"/>
    </location>
</feature>
<dbReference type="GO" id="GO:0008113">
    <property type="term" value="F:peptide-methionine (S)-S-oxide reductase activity"/>
    <property type="evidence" value="ECO:0007669"/>
    <property type="project" value="UniProtKB-EC"/>
</dbReference>
<evidence type="ECO:0000313" key="6">
    <source>
        <dbReference type="EMBL" id="TLU95814.1"/>
    </source>
</evidence>
<evidence type="ECO:0000256" key="2">
    <source>
        <dbReference type="ARBA" id="ARBA00023002"/>
    </source>
</evidence>
<dbReference type="Gene3D" id="3.30.1060.10">
    <property type="entry name" value="Peptide methionine sulphoxide reductase MsrA"/>
    <property type="match status" value="1"/>
</dbReference>
<evidence type="ECO:0000313" key="7">
    <source>
        <dbReference type="Proteomes" id="UP000309788"/>
    </source>
</evidence>
<gene>
    <name evidence="6" type="ORF">FEM55_01240</name>
</gene>
<evidence type="ECO:0000259" key="5">
    <source>
        <dbReference type="Pfam" id="PF01625"/>
    </source>
</evidence>
<keyword evidence="2" id="KW-0560">Oxidoreductase</keyword>